<keyword evidence="2" id="KW-1185">Reference proteome</keyword>
<proteinExistence type="predicted"/>
<organism evidence="1 2">
    <name type="scientific">Thermosipho japonicus</name>
    <dbReference type="NCBI Taxonomy" id="90323"/>
    <lineage>
        <taxon>Bacteria</taxon>
        <taxon>Thermotogati</taxon>
        <taxon>Thermotogota</taxon>
        <taxon>Thermotogae</taxon>
        <taxon>Thermotogales</taxon>
        <taxon>Fervidobacteriaceae</taxon>
        <taxon>Thermosipho</taxon>
    </lineage>
</organism>
<name>A0A841GEM0_9BACT</name>
<dbReference type="AlphaFoldDB" id="A0A841GEM0"/>
<dbReference type="Proteomes" id="UP000555828">
    <property type="component" value="Unassembled WGS sequence"/>
</dbReference>
<protein>
    <submittedName>
        <fullName evidence="1">Uncharacterized protein</fullName>
    </submittedName>
</protein>
<gene>
    <name evidence="1" type="ORF">HNP65_000498</name>
</gene>
<dbReference type="RefSeq" id="WP_184618802.1">
    <property type="nucleotide sequence ID" value="NZ_JACHEX010000001.1"/>
</dbReference>
<comment type="caution">
    <text evidence="1">The sequence shown here is derived from an EMBL/GenBank/DDBJ whole genome shotgun (WGS) entry which is preliminary data.</text>
</comment>
<accession>A0A841GEM0</accession>
<evidence type="ECO:0000313" key="2">
    <source>
        <dbReference type="Proteomes" id="UP000555828"/>
    </source>
</evidence>
<sequence>MKKIFLWFFFVLPLFLFSEVVLIYPNYGVLVKQIKNGEVIPSNWEILGMESSWYVKTYEYVEKVKLVEDEDFVLKDCELRDGIFISKDGKKYKFINDRLFEIIQENNEIRRIFIDSSPSTATFTIDGGFQFFYILKENEMYQFLKLYADIDEGFVIVVSEPETNYYTTSTRAMLYEKEIYNVQGKKIFTLGNMKDLKKRKTILMDKFSIERKDYNFVSINGYNSVDWQPCQRVVYVKSPKQIPSGQVQIWSSLSGKEVPIDTTIIKDVDEETEIFLGPSWENWYKWSLDSSVAFANKRKITATLYLKGRGEYKIRINGRNINNLKTNAKIVEKKQDYVILLSHNTQTIHIEYDEDRD</sequence>
<dbReference type="EMBL" id="JACHEX010000001">
    <property type="protein sequence ID" value="MBB6062076.1"/>
    <property type="molecule type" value="Genomic_DNA"/>
</dbReference>
<reference evidence="1 2" key="1">
    <citation type="submission" date="2020-08" db="EMBL/GenBank/DDBJ databases">
        <title>Genomic Encyclopedia of Type Strains, Phase IV (KMG-IV): sequencing the most valuable type-strain genomes for metagenomic binning, comparative biology and taxonomic classification.</title>
        <authorList>
            <person name="Goeker M."/>
        </authorList>
    </citation>
    <scope>NUCLEOTIDE SEQUENCE [LARGE SCALE GENOMIC DNA]</scope>
    <source>
        <strain evidence="1 2">DSM 13481</strain>
    </source>
</reference>
<evidence type="ECO:0000313" key="1">
    <source>
        <dbReference type="EMBL" id="MBB6062076.1"/>
    </source>
</evidence>